<dbReference type="AlphaFoldDB" id="A0A915YVJ5"/>
<gene>
    <name evidence="1" type="ORF">CHRIB12_LOCUS4406</name>
</gene>
<dbReference type="Proteomes" id="UP000684084">
    <property type="component" value="Unassembled WGS sequence"/>
</dbReference>
<proteinExistence type="predicted"/>
<sequence>MAFDPWPKQPTRPISCTYCSFDKGKVRWQFVRTRHLSMIHGYNRRIKHLPGLLITFMFGLSKTVSILAASSGEHVAVNASKGTEGKSCF</sequence>
<comment type="caution">
    <text evidence="1">The sequence shown here is derived from an EMBL/GenBank/DDBJ whole genome shotgun (WGS) entry which is preliminary data.</text>
</comment>
<name>A0A915YVJ5_9GLOM</name>
<accession>A0A915YVJ5</accession>
<evidence type="ECO:0000313" key="2">
    <source>
        <dbReference type="Proteomes" id="UP000684084"/>
    </source>
</evidence>
<dbReference type="EMBL" id="CAGKOT010000006">
    <property type="protein sequence ID" value="CAB5347499.1"/>
    <property type="molecule type" value="Genomic_DNA"/>
</dbReference>
<organism evidence="1 2">
    <name type="scientific">Rhizophagus irregularis</name>
    <dbReference type="NCBI Taxonomy" id="588596"/>
    <lineage>
        <taxon>Eukaryota</taxon>
        <taxon>Fungi</taxon>
        <taxon>Fungi incertae sedis</taxon>
        <taxon>Mucoromycota</taxon>
        <taxon>Glomeromycotina</taxon>
        <taxon>Glomeromycetes</taxon>
        <taxon>Glomerales</taxon>
        <taxon>Glomeraceae</taxon>
        <taxon>Rhizophagus</taxon>
    </lineage>
</organism>
<dbReference type="OrthoDB" id="10409149at2759"/>
<reference evidence="1" key="1">
    <citation type="submission" date="2020-05" db="EMBL/GenBank/DDBJ databases">
        <authorList>
            <person name="Rincon C."/>
            <person name="Sanders R I."/>
            <person name="Robbins C."/>
            <person name="Chaturvedi A."/>
        </authorList>
    </citation>
    <scope>NUCLEOTIDE SEQUENCE</scope>
    <source>
        <strain evidence="1">CHB12</strain>
    </source>
</reference>
<protein>
    <submittedName>
        <fullName evidence="1">Uncharacterized protein</fullName>
    </submittedName>
</protein>
<evidence type="ECO:0000313" key="1">
    <source>
        <dbReference type="EMBL" id="CAB5347499.1"/>
    </source>
</evidence>